<dbReference type="InterPro" id="IPR050951">
    <property type="entry name" value="Retrovirus_Pol_polyprotein"/>
</dbReference>
<dbReference type="InterPro" id="IPR043502">
    <property type="entry name" value="DNA/RNA_pol_sf"/>
</dbReference>
<evidence type="ECO:0008006" key="4">
    <source>
        <dbReference type="Google" id="ProtNLM"/>
    </source>
</evidence>
<dbReference type="PANTHER" id="PTHR37984:SF5">
    <property type="entry name" value="PROTEIN NYNRIN-LIKE"/>
    <property type="match status" value="1"/>
</dbReference>
<reference evidence="2 3" key="1">
    <citation type="submission" date="2020-06" db="EMBL/GenBank/DDBJ databases">
        <authorList>
            <person name="Li R."/>
            <person name="Bekaert M."/>
        </authorList>
    </citation>
    <scope>NUCLEOTIDE SEQUENCE [LARGE SCALE GENOMIC DNA]</scope>
    <source>
        <strain evidence="3">wild</strain>
    </source>
</reference>
<dbReference type="FunFam" id="3.30.70.270:FF:000020">
    <property type="entry name" value="Transposon Tf2-6 polyprotein-like Protein"/>
    <property type="match status" value="1"/>
</dbReference>
<evidence type="ECO:0000313" key="2">
    <source>
        <dbReference type="EMBL" id="CAC5377804.1"/>
    </source>
</evidence>
<dbReference type="InterPro" id="IPR043128">
    <property type="entry name" value="Rev_trsase/Diguanyl_cyclase"/>
</dbReference>
<feature type="region of interest" description="Disordered" evidence="1">
    <location>
        <begin position="49"/>
        <end position="88"/>
    </location>
</feature>
<accession>A0A6J8B3W2</accession>
<dbReference type="OrthoDB" id="8052860at2759"/>
<protein>
    <recommendedName>
        <fullName evidence="4">Reverse transcriptase/retrotransposon-derived protein RNase H-like domain-containing protein</fullName>
    </recommendedName>
</protein>
<proteinExistence type="predicted"/>
<keyword evidence="3" id="KW-1185">Reference proteome</keyword>
<name>A0A6J8B3W2_MYTCO</name>
<evidence type="ECO:0000313" key="3">
    <source>
        <dbReference type="Proteomes" id="UP000507470"/>
    </source>
</evidence>
<dbReference type="Gene3D" id="3.30.70.270">
    <property type="match status" value="3"/>
</dbReference>
<dbReference type="AlphaFoldDB" id="A0A6J8B3W2"/>
<dbReference type="Proteomes" id="UP000507470">
    <property type="component" value="Unassembled WGS sequence"/>
</dbReference>
<evidence type="ECO:0000256" key="1">
    <source>
        <dbReference type="SAM" id="MobiDB-lite"/>
    </source>
</evidence>
<dbReference type="EMBL" id="CACVKT020002384">
    <property type="protein sequence ID" value="CAC5377804.1"/>
    <property type="molecule type" value="Genomic_DNA"/>
</dbReference>
<dbReference type="SUPFAM" id="SSF56672">
    <property type="entry name" value="DNA/RNA polymerases"/>
    <property type="match status" value="1"/>
</dbReference>
<organism evidence="2 3">
    <name type="scientific">Mytilus coruscus</name>
    <name type="common">Sea mussel</name>
    <dbReference type="NCBI Taxonomy" id="42192"/>
    <lineage>
        <taxon>Eukaryota</taxon>
        <taxon>Metazoa</taxon>
        <taxon>Spiralia</taxon>
        <taxon>Lophotrochozoa</taxon>
        <taxon>Mollusca</taxon>
        <taxon>Bivalvia</taxon>
        <taxon>Autobranchia</taxon>
        <taxon>Pteriomorphia</taxon>
        <taxon>Mytilida</taxon>
        <taxon>Mytiloidea</taxon>
        <taxon>Mytilidae</taxon>
        <taxon>Mytilinae</taxon>
        <taxon>Mytilus</taxon>
    </lineage>
</organism>
<dbReference type="PANTHER" id="PTHR37984">
    <property type="entry name" value="PROTEIN CBG26694"/>
    <property type="match status" value="1"/>
</dbReference>
<gene>
    <name evidence="2" type="ORF">MCOR_14073</name>
</gene>
<dbReference type="Gene3D" id="3.10.10.10">
    <property type="entry name" value="HIV Type 1 Reverse Transcriptase, subunit A, domain 1"/>
    <property type="match status" value="1"/>
</dbReference>
<sequence length="284" mass="32260">MIERFICPGLRPEYVVPFATATGLKQKYTKSEAIDAVLLADMTIQTTSKSEPAKVTSAIKDKPDPQNPTRSDGKHIIDTGEANPVRQFPYQTTPKTKEEINLHLDEMEEQGFIRKNLSPWSRPILLVAKPNGEKKVSVDYRKLNRLTKIYTQSLPHLSDVLDTLGENSIIYKLKVKPSKCQFACKEVQYLGHIITKEGIAVDPEKTASVQSFAAPKNVKEVRMFLGLCTYNRKFIHNYSKITSALNQILHKDQPFQWIEDCQHSLETLKTKLTPAVILVFQDFN</sequence>